<dbReference type="EMBL" id="BLLF01001125">
    <property type="protein sequence ID" value="GFH17295.1"/>
    <property type="molecule type" value="Genomic_DNA"/>
</dbReference>
<keyword evidence="1" id="KW-0732">Signal</keyword>
<keyword evidence="3" id="KW-1185">Reference proteome</keyword>
<proteinExistence type="predicted"/>
<comment type="caution">
    <text evidence="2">The sequence shown here is derived from an EMBL/GenBank/DDBJ whole genome shotgun (WGS) entry which is preliminary data.</text>
</comment>
<reference evidence="2 3" key="1">
    <citation type="submission" date="2020-02" db="EMBL/GenBank/DDBJ databases">
        <title>Draft genome sequence of Haematococcus lacustris strain NIES-144.</title>
        <authorList>
            <person name="Morimoto D."/>
            <person name="Nakagawa S."/>
            <person name="Yoshida T."/>
            <person name="Sawayama S."/>
        </authorList>
    </citation>
    <scope>NUCLEOTIDE SEQUENCE [LARGE SCALE GENOMIC DNA]</scope>
    <source>
        <strain evidence="2 3">NIES-144</strain>
    </source>
</reference>
<name>A0A699Z6U1_HAELA</name>
<gene>
    <name evidence="2" type="ORF">HaLaN_13901</name>
</gene>
<dbReference type="SUPFAM" id="SSF50685">
    <property type="entry name" value="Barwin-like endoglucanases"/>
    <property type="match status" value="1"/>
</dbReference>
<evidence type="ECO:0000313" key="2">
    <source>
        <dbReference type="EMBL" id="GFH17295.1"/>
    </source>
</evidence>
<accession>A0A699Z6U1</accession>
<sequence length="141" mass="15963">MRPLLALALLGLVAADRQADWVWRSGRATHYGGPGDPTNYYSNKRWCCGDMYHLDISTYAFEKLADKKWGVIAMKYRHTTGRGAMLFKMSAGAFAGKKVVDFWVQRNSWGIPNLMVTILGPKFKNQQWGDQGVCMDRLQLA</sequence>
<feature type="non-terminal residue" evidence="2">
    <location>
        <position position="1"/>
    </location>
</feature>
<dbReference type="InterPro" id="IPR036908">
    <property type="entry name" value="RlpA-like_sf"/>
</dbReference>
<dbReference type="AlphaFoldDB" id="A0A699Z6U1"/>
<feature type="chain" id="PRO_5025673388" evidence="1">
    <location>
        <begin position="20"/>
        <end position="141"/>
    </location>
</feature>
<organism evidence="2 3">
    <name type="scientific">Haematococcus lacustris</name>
    <name type="common">Green alga</name>
    <name type="synonym">Haematococcus pluvialis</name>
    <dbReference type="NCBI Taxonomy" id="44745"/>
    <lineage>
        <taxon>Eukaryota</taxon>
        <taxon>Viridiplantae</taxon>
        <taxon>Chlorophyta</taxon>
        <taxon>core chlorophytes</taxon>
        <taxon>Chlorophyceae</taxon>
        <taxon>CS clade</taxon>
        <taxon>Chlamydomonadales</taxon>
        <taxon>Haematococcaceae</taxon>
        <taxon>Haematococcus</taxon>
    </lineage>
</organism>
<protein>
    <submittedName>
        <fullName evidence="2">Expansin-like EG45 domain-containing protein</fullName>
    </submittedName>
</protein>
<evidence type="ECO:0000313" key="3">
    <source>
        <dbReference type="Proteomes" id="UP000485058"/>
    </source>
</evidence>
<feature type="signal peptide" evidence="1">
    <location>
        <begin position="1"/>
        <end position="19"/>
    </location>
</feature>
<evidence type="ECO:0000256" key="1">
    <source>
        <dbReference type="SAM" id="SignalP"/>
    </source>
</evidence>
<dbReference type="Proteomes" id="UP000485058">
    <property type="component" value="Unassembled WGS sequence"/>
</dbReference>